<proteinExistence type="predicted"/>
<dbReference type="SUPFAM" id="SSF48452">
    <property type="entry name" value="TPR-like"/>
    <property type="match status" value="3"/>
</dbReference>
<organism evidence="2 3">
    <name type="scientific">Arthrobacter rhombi</name>
    <dbReference type="NCBI Taxonomy" id="71253"/>
    <lineage>
        <taxon>Bacteria</taxon>
        <taxon>Bacillati</taxon>
        <taxon>Actinomycetota</taxon>
        <taxon>Actinomycetes</taxon>
        <taxon>Micrococcales</taxon>
        <taxon>Micrococcaceae</taxon>
        <taxon>Arthrobacter</taxon>
    </lineage>
</organism>
<dbReference type="Gene3D" id="1.25.40.10">
    <property type="entry name" value="Tetratricopeptide repeat domain"/>
    <property type="match status" value="2"/>
</dbReference>
<feature type="region of interest" description="Disordered" evidence="1">
    <location>
        <begin position="576"/>
        <end position="625"/>
    </location>
</feature>
<feature type="compositionally biased region" description="Acidic residues" evidence="1">
    <location>
        <begin position="585"/>
        <end position="600"/>
    </location>
</feature>
<dbReference type="InterPro" id="IPR011990">
    <property type="entry name" value="TPR-like_helical_dom_sf"/>
</dbReference>
<evidence type="ECO:0000313" key="3">
    <source>
        <dbReference type="Proteomes" id="UP000195913"/>
    </source>
</evidence>
<dbReference type="SMART" id="SM00028">
    <property type="entry name" value="TPR"/>
    <property type="match status" value="4"/>
</dbReference>
<dbReference type="InterPro" id="IPR019734">
    <property type="entry name" value="TPR_rpt"/>
</dbReference>
<protein>
    <recommendedName>
        <fullName evidence="4">Tetratricopeptide repeat protein</fullName>
    </recommendedName>
</protein>
<dbReference type="RefSeq" id="WP_086999504.1">
    <property type="nucleotide sequence ID" value="NZ_FUHW01000038.1"/>
</dbReference>
<dbReference type="Proteomes" id="UP000195913">
    <property type="component" value="Unassembled WGS sequence"/>
</dbReference>
<dbReference type="AlphaFoldDB" id="A0A1R4GJK0"/>
<reference evidence="2 3" key="1">
    <citation type="submission" date="2017-02" db="EMBL/GenBank/DDBJ databases">
        <authorList>
            <person name="Peterson S.W."/>
        </authorList>
    </citation>
    <scope>NUCLEOTIDE SEQUENCE [LARGE SCALE GENOMIC DNA]</scope>
    <source>
        <strain evidence="2 3">B Ar 00.02</strain>
    </source>
</reference>
<keyword evidence="3" id="KW-1185">Reference proteome</keyword>
<gene>
    <name evidence="2" type="ORF">FM101_10970</name>
</gene>
<name>A0A1R4GJK0_9MICC</name>
<accession>A0A1R4GJK0</accession>
<sequence>MPQPDPLASPATAHGWLELAYDRAYSEDHPGAARAAAAGLDILRPLLTGSPAAPAPEVGPIPAGESPALETALSLLGVLASVQQLDGNLSDAEEAAARRIVLLRAAQRTHQADLEEHLGGLLFREPLPEETAILQAALATHAASGASADVLADARLPLAVVRFEGGDESALEELQRCADDYRDGGRPESEAGALLYLAHGFAKHGRQPEAIEAADRLLALQTNLAMRAAIWMVKASCHHELGHPVEAEGCAVEALELYSVTGVRRGAISAAALVANFASADLDQDAAITAWRIAVEQAERGEFEETWAIRLALGNQLLEAEEFLLAEEVLESLAHLLQARGREDDAARTLMSLGHCLRHQDREVDALQAWEKAAAGFEASGLAGDAARAHLSAGTLLSDAEDPGACLGHFSRATELARACEDDPTVLPVALHAYGHALSESGDPAGLVILAEAIKLADEDGADWHQADFRDTRARSLWALNYPTEAVAAALEAADLFRVAEDTDGAGNAELFAAHVLSQTDRGDEAVQLYRLIAAEHRQSVAHFYAAQRGLSEALTTMELPVQAKEAADLANRALVEAQETYARDDEDPEGEAPENEEALPETADPADPVEDAEPKNLPEDPEQG</sequence>
<evidence type="ECO:0008006" key="4">
    <source>
        <dbReference type="Google" id="ProtNLM"/>
    </source>
</evidence>
<evidence type="ECO:0000313" key="2">
    <source>
        <dbReference type="EMBL" id="SJM68358.1"/>
    </source>
</evidence>
<dbReference type="EMBL" id="FUHW01000038">
    <property type="protein sequence ID" value="SJM68358.1"/>
    <property type="molecule type" value="Genomic_DNA"/>
</dbReference>
<evidence type="ECO:0000256" key="1">
    <source>
        <dbReference type="SAM" id="MobiDB-lite"/>
    </source>
</evidence>